<proteinExistence type="predicted"/>
<accession>M2QE13</accession>
<feature type="region of interest" description="Disordered" evidence="1">
    <location>
        <begin position="1"/>
        <end position="22"/>
    </location>
</feature>
<organism evidence="2 3">
    <name type="scientific">Ceriporiopsis subvermispora (strain B)</name>
    <name type="common">White-rot fungus</name>
    <name type="synonym">Gelatoporia subvermispora</name>
    <dbReference type="NCBI Taxonomy" id="914234"/>
    <lineage>
        <taxon>Eukaryota</taxon>
        <taxon>Fungi</taxon>
        <taxon>Dikarya</taxon>
        <taxon>Basidiomycota</taxon>
        <taxon>Agaricomycotina</taxon>
        <taxon>Agaricomycetes</taxon>
        <taxon>Polyporales</taxon>
        <taxon>Gelatoporiaceae</taxon>
        <taxon>Gelatoporia</taxon>
    </lineage>
</organism>
<dbReference type="HOGENOM" id="CLU_2677686_0_0_1"/>
<evidence type="ECO:0000313" key="2">
    <source>
        <dbReference type="EMBL" id="EMD30270.1"/>
    </source>
</evidence>
<dbReference type="AlphaFoldDB" id="M2QE13"/>
<evidence type="ECO:0000256" key="1">
    <source>
        <dbReference type="SAM" id="MobiDB-lite"/>
    </source>
</evidence>
<reference evidence="2 3" key="1">
    <citation type="journal article" date="2012" name="Proc. Natl. Acad. Sci. U.S.A.">
        <title>Comparative genomics of Ceriporiopsis subvermispora and Phanerochaete chrysosporium provide insight into selective ligninolysis.</title>
        <authorList>
            <person name="Fernandez-Fueyo E."/>
            <person name="Ruiz-Duenas F.J."/>
            <person name="Ferreira P."/>
            <person name="Floudas D."/>
            <person name="Hibbett D.S."/>
            <person name="Canessa P."/>
            <person name="Larrondo L.F."/>
            <person name="James T.Y."/>
            <person name="Seelenfreund D."/>
            <person name="Lobos S."/>
            <person name="Polanco R."/>
            <person name="Tello M."/>
            <person name="Honda Y."/>
            <person name="Watanabe T."/>
            <person name="Watanabe T."/>
            <person name="Ryu J.S."/>
            <person name="Kubicek C.P."/>
            <person name="Schmoll M."/>
            <person name="Gaskell J."/>
            <person name="Hammel K.E."/>
            <person name="St John F.J."/>
            <person name="Vanden Wymelenberg A."/>
            <person name="Sabat G."/>
            <person name="Splinter BonDurant S."/>
            <person name="Syed K."/>
            <person name="Yadav J.S."/>
            <person name="Doddapaneni H."/>
            <person name="Subramanian V."/>
            <person name="Lavin J.L."/>
            <person name="Oguiza J.A."/>
            <person name="Perez G."/>
            <person name="Pisabarro A.G."/>
            <person name="Ramirez L."/>
            <person name="Santoyo F."/>
            <person name="Master E."/>
            <person name="Coutinho P.M."/>
            <person name="Henrissat B."/>
            <person name="Lombard V."/>
            <person name="Magnuson J.K."/>
            <person name="Kuees U."/>
            <person name="Hori C."/>
            <person name="Igarashi K."/>
            <person name="Samejima M."/>
            <person name="Held B.W."/>
            <person name="Barry K.W."/>
            <person name="LaButti K.M."/>
            <person name="Lapidus A."/>
            <person name="Lindquist E.A."/>
            <person name="Lucas S.M."/>
            <person name="Riley R."/>
            <person name="Salamov A.A."/>
            <person name="Hoffmeister D."/>
            <person name="Schwenk D."/>
            <person name="Hadar Y."/>
            <person name="Yarden O."/>
            <person name="de Vries R.P."/>
            <person name="Wiebenga A."/>
            <person name="Stenlid J."/>
            <person name="Eastwood D."/>
            <person name="Grigoriev I.V."/>
            <person name="Berka R.M."/>
            <person name="Blanchette R.A."/>
            <person name="Kersten P."/>
            <person name="Martinez A.T."/>
            <person name="Vicuna R."/>
            <person name="Cullen D."/>
        </authorList>
    </citation>
    <scope>NUCLEOTIDE SEQUENCE [LARGE SCALE GENOMIC DNA]</scope>
    <source>
        <strain evidence="2 3">B</strain>
    </source>
</reference>
<dbReference type="EMBL" id="KB446450">
    <property type="protein sequence ID" value="EMD30270.1"/>
    <property type="molecule type" value="Genomic_DNA"/>
</dbReference>
<keyword evidence="3" id="KW-1185">Reference proteome</keyword>
<sequence>PSALVSSPAPPPRPGLIRPEEGPPALPILLRLLFQHDRQRTVASPITVLPPTTPRALSLIALSALSPRCLRGTYS</sequence>
<gene>
    <name evidence="2" type="ORF">CERSUDRAFT_101677</name>
</gene>
<feature type="non-terminal residue" evidence="2">
    <location>
        <position position="1"/>
    </location>
</feature>
<protein>
    <submittedName>
        <fullName evidence="2">Uncharacterized protein</fullName>
    </submittedName>
</protein>
<evidence type="ECO:0000313" key="3">
    <source>
        <dbReference type="Proteomes" id="UP000016930"/>
    </source>
</evidence>
<dbReference type="Proteomes" id="UP000016930">
    <property type="component" value="Unassembled WGS sequence"/>
</dbReference>
<name>M2QE13_CERS8</name>